<comment type="similarity">
    <text evidence="2">Belongs to the bacterial solute-binding protein 1 family.</text>
</comment>
<dbReference type="SUPFAM" id="SSF161098">
    <property type="entry name" value="MetI-like"/>
    <property type="match status" value="1"/>
</dbReference>
<keyword evidence="7 9" id="KW-1133">Transmembrane helix</keyword>
<gene>
    <name evidence="12" type="ORF">HG543_02685</name>
</gene>
<feature type="chain" id="PRO_5032465838" evidence="10">
    <location>
        <begin position="19"/>
        <end position="726"/>
    </location>
</feature>
<keyword evidence="6 10" id="KW-0732">Signal</keyword>
<dbReference type="GO" id="GO:0055052">
    <property type="term" value="C:ATP-binding cassette (ABC) transporter complex, substrate-binding subunit-containing"/>
    <property type="evidence" value="ECO:0007669"/>
    <property type="project" value="TreeGrafter"/>
</dbReference>
<dbReference type="Pfam" id="PF13416">
    <property type="entry name" value="SBP_bac_8"/>
    <property type="match status" value="1"/>
</dbReference>
<dbReference type="InterPro" id="IPR035906">
    <property type="entry name" value="MetI-like_sf"/>
</dbReference>
<reference evidence="12 13" key="1">
    <citation type="submission" date="2020-04" db="EMBL/GenBank/DDBJ databases">
        <title>Draft genome of Pyxidicoccus fallax type strain.</title>
        <authorList>
            <person name="Whitworth D.E."/>
        </authorList>
    </citation>
    <scope>NUCLEOTIDE SEQUENCE [LARGE SCALE GENOMIC DNA]</scope>
    <source>
        <strain evidence="12 13">DSM 14698</strain>
    </source>
</reference>
<evidence type="ECO:0000256" key="5">
    <source>
        <dbReference type="ARBA" id="ARBA00022692"/>
    </source>
</evidence>
<dbReference type="PRINTS" id="PR00181">
    <property type="entry name" value="MALTOSEBP"/>
</dbReference>
<evidence type="ECO:0000256" key="2">
    <source>
        <dbReference type="ARBA" id="ARBA00008520"/>
    </source>
</evidence>
<dbReference type="PANTHER" id="PTHR30061:SF50">
    <property type="entry name" value="MALTOSE_MALTODEXTRIN-BINDING PERIPLASMIC PROTEIN"/>
    <property type="match status" value="1"/>
</dbReference>
<dbReference type="GO" id="GO:0015144">
    <property type="term" value="F:carbohydrate transmembrane transporter activity"/>
    <property type="evidence" value="ECO:0007669"/>
    <property type="project" value="InterPro"/>
</dbReference>
<evidence type="ECO:0000256" key="10">
    <source>
        <dbReference type="SAM" id="SignalP"/>
    </source>
</evidence>
<dbReference type="SUPFAM" id="SSF53850">
    <property type="entry name" value="Periplasmic binding protein-like II"/>
    <property type="match status" value="1"/>
</dbReference>
<dbReference type="Pfam" id="PF00528">
    <property type="entry name" value="BPD_transp_1"/>
    <property type="match status" value="1"/>
</dbReference>
<dbReference type="GO" id="GO:0042956">
    <property type="term" value="P:maltodextrin transmembrane transport"/>
    <property type="evidence" value="ECO:0007669"/>
    <property type="project" value="TreeGrafter"/>
</dbReference>
<comment type="subcellular location">
    <subcellularLocation>
        <location evidence="1 9">Cell membrane</location>
        <topology evidence="1 9">Multi-pass membrane protein</topology>
    </subcellularLocation>
</comment>
<name>A0A848L667_9BACT</name>
<feature type="transmembrane region" description="Helical" evidence="9">
    <location>
        <begin position="399"/>
        <end position="417"/>
    </location>
</feature>
<keyword evidence="5 9" id="KW-0812">Transmembrane</keyword>
<organism evidence="12 13">
    <name type="scientific">Pyxidicoccus fallax</name>
    <dbReference type="NCBI Taxonomy" id="394095"/>
    <lineage>
        <taxon>Bacteria</taxon>
        <taxon>Pseudomonadati</taxon>
        <taxon>Myxococcota</taxon>
        <taxon>Myxococcia</taxon>
        <taxon>Myxococcales</taxon>
        <taxon>Cystobacterineae</taxon>
        <taxon>Myxococcaceae</taxon>
        <taxon>Pyxidicoccus</taxon>
    </lineage>
</organism>
<keyword evidence="4" id="KW-0762">Sugar transport</keyword>
<protein>
    <submittedName>
        <fullName evidence="12">Extracellular solute-binding protein</fullName>
    </submittedName>
</protein>
<evidence type="ECO:0000259" key="11">
    <source>
        <dbReference type="PROSITE" id="PS50928"/>
    </source>
</evidence>
<evidence type="ECO:0000256" key="7">
    <source>
        <dbReference type="ARBA" id="ARBA00022989"/>
    </source>
</evidence>
<feature type="transmembrane region" description="Helical" evidence="9">
    <location>
        <begin position="437"/>
        <end position="459"/>
    </location>
</feature>
<evidence type="ECO:0000256" key="1">
    <source>
        <dbReference type="ARBA" id="ARBA00004651"/>
    </source>
</evidence>
<evidence type="ECO:0000256" key="3">
    <source>
        <dbReference type="ARBA" id="ARBA00022448"/>
    </source>
</evidence>
<dbReference type="PANTHER" id="PTHR30061">
    <property type="entry name" value="MALTOSE-BINDING PERIPLASMIC PROTEIN"/>
    <property type="match status" value="1"/>
</dbReference>
<keyword evidence="8 9" id="KW-0472">Membrane</keyword>
<dbReference type="Gene3D" id="1.10.3720.10">
    <property type="entry name" value="MetI-like"/>
    <property type="match status" value="1"/>
</dbReference>
<feature type="transmembrane region" description="Helical" evidence="9">
    <location>
        <begin position="588"/>
        <end position="611"/>
    </location>
</feature>
<dbReference type="EMBL" id="JABBJJ010000007">
    <property type="protein sequence ID" value="NMO13772.1"/>
    <property type="molecule type" value="Genomic_DNA"/>
</dbReference>
<feature type="domain" description="ABC transmembrane type-1" evidence="11">
    <location>
        <begin position="500"/>
        <end position="714"/>
    </location>
</feature>
<comment type="caution">
    <text evidence="12">The sequence shown here is derived from an EMBL/GenBank/DDBJ whole genome shotgun (WGS) entry which is preliminary data.</text>
</comment>
<evidence type="ECO:0000256" key="4">
    <source>
        <dbReference type="ARBA" id="ARBA00022597"/>
    </source>
</evidence>
<evidence type="ECO:0000256" key="8">
    <source>
        <dbReference type="ARBA" id="ARBA00023136"/>
    </source>
</evidence>
<proteinExistence type="inferred from homology"/>
<feature type="signal peptide" evidence="10">
    <location>
        <begin position="1"/>
        <end position="18"/>
    </location>
</feature>
<feature type="transmembrane region" description="Helical" evidence="9">
    <location>
        <begin position="535"/>
        <end position="555"/>
    </location>
</feature>
<dbReference type="CDD" id="cd06261">
    <property type="entry name" value="TM_PBP2"/>
    <property type="match status" value="1"/>
</dbReference>
<dbReference type="InterPro" id="IPR006060">
    <property type="entry name" value="Maltose/Cyclodextrin-bd"/>
</dbReference>
<evidence type="ECO:0000313" key="12">
    <source>
        <dbReference type="EMBL" id="NMO13772.1"/>
    </source>
</evidence>
<evidence type="ECO:0000256" key="9">
    <source>
        <dbReference type="RuleBase" id="RU363032"/>
    </source>
</evidence>
<sequence>MTRLLALALLATAWTAHAADEAEPLKLWHAYRGGEEAALIQVAERFTAKTGVKVDLLAVPYDAYGAKLTNAIPHGAGPDVFIFNHERLHNFHSQHLLAPATGVIVRSDYFPNTVQALELDGQVYGYPMAQKSLALYVNKKLVPTPPRTTEELLRMLPALSKADEGRFGLVYESGDFYFHAPFLFGFGGELFDASGRALFDTPGMTKSLAFVKKLQDDRYLPQEVSGALVKSLFNDGRAAMVISGPWFAGEVSPAVDYRVVALPVVSETGIPLKPFLGVEAAFVSAQSKQGEKAQQLARFLSTGESSRIRVTVGRQIPAEVAAYQLPEVKDDVLISSFREAARDATPMPSSLEMLRVWEPMKLALRGVLQGGTAPQDAGALADRRYRALYRERPPDASPLPWLGLLGAMALGGSVWVLRRPASALTFQQRYPDVKLAVTYLAPAMAGLLVLVFIPFGVGLSLSLFHHESGEYSFVGLANFVDILASRGYSITEPLSFYFTLAVTLLWTLVNVVLHVGIGLFLALLLKDPLLKLKGVYRVLLIIPWAVPNYITALMWKGLFHRQFGAINGLLVALGLEPVSWFAQFSTAFAANVATNTWLGFPFMMVVALGALQSIPQELYEAAEVDGASKWTQFRRITLPLLRPAMLPAVILGSVWTFNMFNIIYLVSGGEPGGGTDILVSEAFRWAFQRNQQYGFAAAYSVLIFVVLLAWSSFTKRLTRSSSEMLG</sequence>
<dbReference type="InterPro" id="IPR000515">
    <property type="entry name" value="MetI-like"/>
</dbReference>
<evidence type="ECO:0000256" key="6">
    <source>
        <dbReference type="ARBA" id="ARBA00022729"/>
    </source>
</evidence>
<feature type="transmembrane region" description="Helical" evidence="9">
    <location>
        <begin position="644"/>
        <end position="666"/>
    </location>
</feature>
<dbReference type="RefSeq" id="WP_169343055.1">
    <property type="nucleotide sequence ID" value="NZ_JABBJJ010000007.1"/>
</dbReference>
<dbReference type="AlphaFoldDB" id="A0A848L667"/>
<dbReference type="GO" id="GO:0015768">
    <property type="term" value="P:maltose transport"/>
    <property type="evidence" value="ECO:0007669"/>
    <property type="project" value="TreeGrafter"/>
</dbReference>
<dbReference type="Proteomes" id="UP000518300">
    <property type="component" value="Unassembled WGS sequence"/>
</dbReference>
<feature type="transmembrane region" description="Helical" evidence="9">
    <location>
        <begin position="496"/>
        <end position="523"/>
    </location>
</feature>
<keyword evidence="13" id="KW-1185">Reference proteome</keyword>
<comment type="similarity">
    <text evidence="9">Belongs to the binding-protein-dependent transport system permease family.</text>
</comment>
<feature type="transmembrane region" description="Helical" evidence="9">
    <location>
        <begin position="693"/>
        <end position="713"/>
    </location>
</feature>
<evidence type="ECO:0000313" key="13">
    <source>
        <dbReference type="Proteomes" id="UP000518300"/>
    </source>
</evidence>
<dbReference type="GO" id="GO:1901982">
    <property type="term" value="F:maltose binding"/>
    <property type="evidence" value="ECO:0007669"/>
    <property type="project" value="TreeGrafter"/>
</dbReference>
<dbReference type="Gene3D" id="3.40.190.10">
    <property type="entry name" value="Periplasmic binding protein-like II"/>
    <property type="match status" value="2"/>
</dbReference>
<dbReference type="PROSITE" id="PS50928">
    <property type="entry name" value="ABC_TM1"/>
    <property type="match status" value="1"/>
</dbReference>
<keyword evidence="3 9" id="KW-0813">Transport</keyword>
<accession>A0A848L667</accession>
<dbReference type="InterPro" id="IPR006059">
    <property type="entry name" value="SBP"/>
</dbReference>